<dbReference type="InterPro" id="IPR051653">
    <property type="entry name" value="E3_ligase_sorting_rcpt"/>
</dbReference>
<keyword evidence="4 12" id="KW-0812">Transmembrane</keyword>
<dbReference type="PANTHER" id="PTHR47168:SF1">
    <property type="entry name" value="OS02G0798600 PROTEIN"/>
    <property type="match status" value="1"/>
</dbReference>
<dbReference type="AlphaFoldDB" id="A0A7R9KS80"/>
<keyword evidence="9 12" id="KW-0472">Membrane</keyword>
<dbReference type="Gene3D" id="3.30.40.10">
    <property type="entry name" value="Zinc/RING finger domain, C3HC4 (zinc finger)"/>
    <property type="match status" value="1"/>
</dbReference>
<keyword evidence="5" id="KW-0479">Metal-binding</keyword>
<evidence type="ECO:0000256" key="8">
    <source>
        <dbReference type="ARBA" id="ARBA00022989"/>
    </source>
</evidence>
<evidence type="ECO:0000256" key="6">
    <source>
        <dbReference type="ARBA" id="ARBA00022771"/>
    </source>
</evidence>
<dbReference type="PANTHER" id="PTHR47168">
    <property type="entry name" value="RING ZINC FINGER DOMAIN SUPERFAMILY PROTEIN-RELATED"/>
    <property type="match status" value="1"/>
</dbReference>
<keyword evidence="6 10" id="KW-0863">Zinc-finger</keyword>
<dbReference type="SUPFAM" id="SSF52025">
    <property type="entry name" value="PA domain"/>
    <property type="match status" value="1"/>
</dbReference>
<dbReference type="EC" id="2.3.2.27" evidence="3"/>
<dbReference type="InterPro" id="IPR003137">
    <property type="entry name" value="PA_domain"/>
</dbReference>
<reference evidence="14" key="1">
    <citation type="submission" date="2020-11" db="EMBL/GenBank/DDBJ databases">
        <authorList>
            <person name="Tran Van P."/>
        </authorList>
    </citation>
    <scope>NUCLEOTIDE SEQUENCE</scope>
</reference>
<feature type="region of interest" description="Disordered" evidence="11">
    <location>
        <begin position="299"/>
        <end position="375"/>
    </location>
</feature>
<dbReference type="Pfam" id="PF02225">
    <property type="entry name" value="PA"/>
    <property type="match status" value="1"/>
</dbReference>
<dbReference type="GO" id="GO:0008270">
    <property type="term" value="F:zinc ion binding"/>
    <property type="evidence" value="ECO:0007669"/>
    <property type="project" value="UniProtKB-KW"/>
</dbReference>
<dbReference type="CDD" id="cd16796">
    <property type="entry name" value="RING-H2_RNF13"/>
    <property type="match status" value="1"/>
</dbReference>
<accession>A0A7R9KS80</accession>
<dbReference type="OrthoDB" id="8062037at2759"/>
<keyword evidence="15" id="KW-1185">Reference proteome</keyword>
<evidence type="ECO:0000256" key="11">
    <source>
        <dbReference type="SAM" id="MobiDB-lite"/>
    </source>
</evidence>
<comment type="subcellular location">
    <subcellularLocation>
        <location evidence="2">Membrane</location>
        <topology evidence="2">Single-pass membrane protein</topology>
    </subcellularLocation>
</comment>
<dbReference type="EMBL" id="CAJPIZ010004391">
    <property type="protein sequence ID" value="CAG2107481.1"/>
    <property type="molecule type" value="Genomic_DNA"/>
</dbReference>
<dbReference type="GO" id="GO:0061630">
    <property type="term" value="F:ubiquitin protein ligase activity"/>
    <property type="evidence" value="ECO:0007669"/>
    <property type="project" value="UniProtKB-EC"/>
</dbReference>
<evidence type="ECO:0000256" key="7">
    <source>
        <dbReference type="ARBA" id="ARBA00022833"/>
    </source>
</evidence>
<evidence type="ECO:0000256" key="1">
    <source>
        <dbReference type="ARBA" id="ARBA00000900"/>
    </source>
</evidence>
<dbReference type="Pfam" id="PF13639">
    <property type="entry name" value="zf-RING_2"/>
    <property type="match status" value="1"/>
</dbReference>
<dbReference type="FunFam" id="3.30.40.10:FF:000429">
    <property type="entry name" value="E3 ubiquitin-protein ligase RNF13"/>
    <property type="match status" value="1"/>
</dbReference>
<dbReference type="GO" id="GO:0016020">
    <property type="term" value="C:membrane"/>
    <property type="evidence" value="ECO:0007669"/>
    <property type="project" value="UniProtKB-SubCell"/>
</dbReference>
<dbReference type="SMART" id="SM00184">
    <property type="entry name" value="RING"/>
    <property type="match status" value="1"/>
</dbReference>
<keyword evidence="8 12" id="KW-1133">Transmembrane helix</keyword>
<dbReference type="PROSITE" id="PS50089">
    <property type="entry name" value="ZF_RING_2"/>
    <property type="match status" value="1"/>
</dbReference>
<evidence type="ECO:0000256" key="5">
    <source>
        <dbReference type="ARBA" id="ARBA00022723"/>
    </source>
</evidence>
<dbReference type="Gene3D" id="3.50.30.30">
    <property type="match status" value="1"/>
</dbReference>
<keyword evidence="7" id="KW-0862">Zinc</keyword>
<protein>
    <recommendedName>
        <fullName evidence="3">RING-type E3 ubiquitin transferase</fullName>
        <ecNumber evidence="3">2.3.2.27</ecNumber>
    </recommendedName>
</protein>
<comment type="catalytic activity">
    <reaction evidence="1">
        <text>S-ubiquitinyl-[E2 ubiquitin-conjugating enzyme]-L-cysteine + [acceptor protein]-L-lysine = [E2 ubiquitin-conjugating enzyme]-L-cysteine + N(6)-ubiquitinyl-[acceptor protein]-L-lysine.</text>
        <dbReference type="EC" id="2.3.2.27"/>
    </reaction>
</comment>
<evidence type="ECO:0000256" key="9">
    <source>
        <dbReference type="ARBA" id="ARBA00023136"/>
    </source>
</evidence>
<evidence type="ECO:0000256" key="10">
    <source>
        <dbReference type="PROSITE-ProRule" id="PRU00175"/>
    </source>
</evidence>
<evidence type="ECO:0000256" key="12">
    <source>
        <dbReference type="SAM" id="Phobius"/>
    </source>
</evidence>
<feature type="compositionally biased region" description="Polar residues" evidence="11">
    <location>
        <begin position="340"/>
        <end position="357"/>
    </location>
</feature>
<evidence type="ECO:0000313" key="15">
    <source>
        <dbReference type="Proteomes" id="UP000759131"/>
    </source>
</evidence>
<evidence type="ECO:0000256" key="3">
    <source>
        <dbReference type="ARBA" id="ARBA00012483"/>
    </source>
</evidence>
<proteinExistence type="predicted"/>
<feature type="compositionally biased region" description="Basic residues" evidence="11">
    <location>
        <begin position="434"/>
        <end position="443"/>
    </location>
</feature>
<dbReference type="Proteomes" id="UP000759131">
    <property type="component" value="Unassembled WGS sequence"/>
</dbReference>
<evidence type="ECO:0000259" key="13">
    <source>
        <dbReference type="PROSITE" id="PS50089"/>
    </source>
</evidence>
<dbReference type="EMBL" id="OC858966">
    <property type="protein sequence ID" value="CAD7627051.1"/>
    <property type="molecule type" value="Genomic_DNA"/>
</dbReference>
<dbReference type="InterPro" id="IPR013083">
    <property type="entry name" value="Znf_RING/FYVE/PHD"/>
</dbReference>
<gene>
    <name evidence="14" type="ORF">OSB1V03_LOCUS7481</name>
</gene>
<sequence>MSFLIQLMKSNTYSLHKCLIVWILCIISLNISLTNGDIAVISPTNRTVDVFVDFELGFAASVPSDGIIGRLVVGQPEDGCDKMVGPPQTNQTGVKWFVLVKRYPCQFSQKVQYAMKAGFDAIIIYNIDVMTVKKYSLVHSSQSENGVTIPALLISFEDGWALKREYLWNKGFFLMILPDLPFNLNAYLLPFAIVIAVCLLLMISFMIFQIVKCIRDRKRRLRHRLSSRHLKQIPIQKFKKGDQYDTCAICLEEYTEGEKLRILPCGHAYHTKCIDPWLTKNRRVCPVCKGKVVLPGMSDISDTESESETHNTGANERTPLLFADRAHTRHRNGRRRRRSYPQTSASTEQTNGTNTESAAHETADPNSPLLPPDSVSVSAPNVTLVEVDITPMMAPTYLSVNCDDEESVLEVADEVTPPPPTPAISALSAESRASRSRRHDVIV</sequence>
<dbReference type="SUPFAM" id="SSF57850">
    <property type="entry name" value="RING/U-box"/>
    <property type="match status" value="1"/>
</dbReference>
<dbReference type="InterPro" id="IPR046450">
    <property type="entry name" value="PA_dom_sf"/>
</dbReference>
<name>A0A7R9KS80_9ACAR</name>
<feature type="compositionally biased region" description="Basic residues" evidence="11">
    <location>
        <begin position="327"/>
        <end position="339"/>
    </location>
</feature>
<evidence type="ECO:0000256" key="4">
    <source>
        <dbReference type="ARBA" id="ARBA00022692"/>
    </source>
</evidence>
<feature type="region of interest" description="Disordered" evidence="11">
    <location>
        <begin position="413"/>
        <end position="443"/>
    </location>
</feature>
<evidence type="ECO:0000313" key="14">
    <source>
        <dbReference type="EMBL" id="CAD7627051.1"/>
    </source>
</evidence>
<dbReference type="InterPro" id="IPR001841">
    <property type="entry name" value="Znf_RING"/>
</dbReference>
<feature type="domain" description="RING-type" evidence="13">
    <location>
        <begin position="247"/>
        <end position="289"/>
    </location>
</feature>
<feature type="compositionally biased region" description="Low complexity" evidence="11">
    <location>
        <begin position="364"/>
        <end position="375"/>
    </location>
</feature>
<evidence type="ECO:0000256" key="2">
    <source>
        <dbReference type="ARBA" id="ARBA00004167"/>
    </source>
</evidence>
<feature type="transmembrane region" description="Helical" evidence="12">
    <location>
        <begin position="187"/>
        <end position="211"/>
    </location>
</feature>
<organism evidence="14">
    <name type="scientific">Medioppia subpectinata</name>
    <dbReference type="NCBI Taxonomy" id="1979941"/>
    <lineage>
        <taxon>Eukaryota</taxon>
        <taxon>Metazoa</taxon>
        <taxon>Ecdysozoa</taxon>
        <taxon>Arthropoda</taxon>
        <taxon>Chelicerata</taxon>
        <taxon>Arachnida</taxon>
        <taxon>Acari</taxon>
        <taxon>Acariformes</taxon>
        <taxon>Sarcoptiformes</taxon>
        <taxon>Oribatida</taxon>
        <taxon>Brachypylina</taxon>
        <taxon>Oppioidea</taxon>
        <taxon>Oppiidae</taxon>
        <taxon>Medioppia</taxon>
    </lineage>
</organism>